<evidence type="ECO:0000313" key="1">
    <source>
        <dbReference type="EMBL" id="AMO56907.1"/>
    </source>
</evidence>
<protein>
    <submittedName>
        <fullName evidence="1">Uncharacterized protein</fullName>
    </submittedName>
</protein>
<dbReference type="AlphaFoldDB" id="A0A142BDT1"/>
<name>A0A142BDT1_9GAMM</name>
<dbReference type="RefSeq" id="WP_034872679.1">
    <property type="nucleotide sequence ID" value="NZ_CP013251.1"/>
</dbReference>
<organism evidence="1 2">
    <name type="scientific">Endozoicomonas montiporae CL-33</name>
    <dbReference type="NCBI Taxonomy" id="570277"/>
    <lineage>
        <taxon>Bacteria</taxon>
        <taxon>Pseudomonadati</taxon>
        <taxon>Pseudomonadota</taxon>
        <taxon>Gammaproteobacteria</taxon>
        <taxon>Oceanospirillales</taxon>
        <taxon>Endozoicomonadaceae</taxon>
        <taxon>Endozoicomonas</taxon>
    </lineage>
</organism>
<reference evidence="1 2" key="1">
    <citation type="journal article" date="2016" name="Front. Microbiol.">
        <title>Genomic Insight into the Host-Endosymbiont Relationship of Endozoicomonas montiporae CL-33(T) with its Coral Host.</title>
        <authorList>
            <person name="Ding J.-Y."/>
            <person name="Shiu J.-H."/>
            <person name="Chen W.-M."/>
            <person name="Chiang Y.-R."/>
            <person name="Tang S.-L."/>
        </authorList>
    </citation>
    <scope>NUCLEOTIDE SEQUENCE [LARGE SCALE GENOMIC DNA]</scope>
    <source>
        <strain evidence="1 2">CL-33</strain>
    </source>
</reference>
<evidence type="ECO:0000313" key="2">
    <source>
        <dbReference type="Proteomes" id="UP000071065"/>
    </source>
</evidence>
<sequence length="574" mass="61359">MAYIMLNLKREKSIRKGRSFLNAGFLSSIICMLPNGQALAEGSSICKSLMDKNALATCKKMLKLYPGVYSSATHLVAGSSLPTVTHSDNGKMFIISGDQSLPGSIVVDGASNIAFVGVTNTGGAGPLLTIADSASNTLDYFIHTKNGNNLLFKNFRMDGSRNPPNYDLRDYLHIQGGSNITFDQVKVQEHASIGSQYIDATNVGGKLSFKGCVFDHGSSNEFLTYEAFKLENCDNFEFIDTDFNNIDFSHEMFKLNNPRVFTFSNTSLTANTNIALGYNYTGLRINFLFPVDNVAGRFEGVSLRRGSDSWPTNWPEIIITGSSGTNGNIIVQGSSFQASDIDKRGLSSLNAIDVASSSSVHISPSTTGAIVAISPSLPAGTGELVLSTRGTITSKPQSSIPYLTVAPVAGSDQVLSSDHISMTSPVMKVTSTTTESSSSLSIRFGVTSTSALPTLLTANSISNNRSASEFGYSGSGSGSGTDSTVGTVLGSVTALALTELVTLGVSGYICSLRSPIACKVFKYASFKLGTKLNFYRTAMGTGPNYRYFDNEDFMLNHMPNLNNKIYSPPEEPIR</sequence>
<proteinExistence type="predicted"/>
<dbReference type="EMBL" id="CP013251">
    <property type="protein sequence ID" value="AMO56907.1"/>
    <property type="molecule type" value="Genomic_DNA"/>
</dbReference>
<dbReference type="SUPFAM" id="SSF51126">
    <property type="entry name" value="Pectin lyase-like"/>
    <property type="match status" value="1"/>
</dbReference>
<dbReference type="Proteomes" id="UP000071065">
    <property type="component" value="Chromosome"/>
</dbReference>
<dbReference type="PATRIC" id="fig|570277.3.peg.3091"/>
<dbReference type="KEGG" id="emp:EZMO1_2861"/>
<gene>
    <name evidence="1" type="ORF">EZMO1_2861</name>
</gene>
<dbReference type="InterPro" id="IPR011050">
    <property type="entry name" value="Pectin_lyase_fold/virulence"/>
</dbReference>
<accession>A0A142BDT1</accession>